<dbReference type="InterPro" id="IPR021133">
    <property type="entry name" value="HEAT_type_2"/>
</dbReference>
<feature type="repeat" description="HEAT" evidence="2">
    <location>
        <begin position="353"/>
        <end position="391"/>
    </location>
</feature>
<dbReference type="PROSITE" id="PS50077">
    <property type="entry name" value="HEAT_REPEAT"/>
    <property type="match status" value="5"/>
</dbReference>
<dbReference type="Pfam" id="PF02985">
    <property type="entry name" value="HEAT"/>
    <property type="match status" value="2"/>
</dbReference>
<dbReference type="SUPFAM" id="SSF48371">
    <property type="entry name" value="ARM repeat"/>
    <property type="match status" value="1"/>
</dbReference>
<name>A0A7S0CYP5_9EUKA</name>
<protein>
    <recommendedName>
        <fullName evidence="5">TOG domain-containing protein</fullName>
    </recommendedName>
</protein>
<dbReference type="InterPro" id="IPR011989">
    <property type="entry name" value="ARM-like"/>
</dbReference>
<dbReference type="EMBL" id="HBEM01005444">
    <property type="protein sequence ID" value="CAD8436015.1"/>
    <property type="molecule type" value="Transcribed_RNA"/>
</dbReference>
<dbReference type="AlphaFoldDB" id="A0A7S0CYP5"/>
<dbReference type="GO" id="GO:0005737">
    <property type="term" value="C:cytoplasm"/>
    <property type="evidence" value="ECO:0007669"/>
    <property type="project" value="TreeGrafter"/>
</dbReference>
<proteinExistence type="predicted"/>
<evidence type="ECO:0000256" key="1">
    <source>
        <dbReference type="ARBA" id="ARBA00022737"/>
    </source>
</evidence>
<keyword evidence="1" id="KW-0677">Repeat</keyword>
<gene>
    <name evidence="4" type="ORF">LAMO00422_LOCUS3813</name>
</gene>
<feature type="repeat" description="HEAT" evidence="2">
    <location>
        <begin position="392"/>
        <end position="430"/>
    </location>
</feature>
<organism evidence="4">
    <name type="scientific">Amorphochlora amoebiformis</name>
    <dbReference type="NCBI Taxonomy" id="1561963"/>
    <lineage>
        <taxon>Eukaryota</taxon>
        <taxon>Sar</taxon>
        <taxon>Rhizaria</taxon>
        <taxon>Cercozoa</taxon>
        <taxon>Chlorarachniophyceae</taxon>
        <taxon>Amorphochlora</taxon>
    </lineage>
</organism>
<dbReference type="InterPro" id="IPR016024">
    <property type="entry name" value="ARM-type_fold"/>
</dbReference>
<reference evidence="4" key="1">
    <citation type="submission" date="2021-01" db="EMBL/GenBank/DDBJ databases">
        <authorList>
            <person name="Corre E."/>
            <person name="Pelletier E."/>
            <person name="Niang G."/>
            <person name="Scheremetjew M."/>
            <person name="Finn R."/>
            <person name="Kale V."/>
            <person name="Holt S."/>
            <person name="Cochrane G."/>
            <person name="Meng A."/>
            <person name="Brown T."/>
            <person name="Cohen L."/>
        </authorList>
    </citation>
    <scope>NUCLEOTIDE SEQUENCE</scope>
    <source>
        <strain evidence="4">CCMP2058</strain>
    </source>
</reference>
<dbReference type="InterPro" id="IPR051023">
    <property type="entry name" value="PP2A_Regulatory_Subunit_A"/>
</dbReference>
<dbReference type="PANTHER" id="PTHR10648">
    <property type="entry name" value="SERINE/THREONINE-PROTEIN PHOSPHATASE PP2A 65 KDA REGULATORY SUBUNIT"/>
    <property type="match status" value="1"/>
</dbReference>
<feature type="repeat" description="HEAT" evidence="2">
    <location>
        <begin position="511"/>
        <end position="549"/>
    </location>
</feature>
<evidence type="ECO:0000256" key="3">
    <source>
        <dbReference type="SAM" id="MobiDB-lite"/>
    </source>
</evidence>
<accession>A0A7S0CYP5</accession>
<evidence type="ECO:0000313" key="4">
    <source>
        <dbReference type="EMBL" id="CAD8436015.1"/>
    </source>
</evidence>
<feature type="region of interest" description="Disordered" evidence="3">
    <location>
        <begin position="808"/>
        <end position="854"/>
    </location>
</feature>
<feature type="repeat" description="HEAT" evidence="2">
    <location>
        <begin position="57"/>
        <end position="94"/>
    </location>
</feature>
<dbReference type="PANTHER" id="PTHR10648:SF1">
    <property type="entry name" value="SERINE_THREONINE-PROTEIN PHOSPHATASE 4 REGULATORY SUBUNIT 1"/>
    <property type="match status" value="1"/>
</dbReference>
<dbReference type="InterPro" id="IPR000357">
    <property type="entry name" value="HEAT"/>
</dbReference>
<evidence type="ECO:0008006" key="5">
    <source>
        <dbReference type="Google" id="ProtNLM"/>
    </source>
</evidence>
<feature type="compositionally biased region" description="Basic and acidic residues" evidence="3">
    <location>
        <begin position="808"/>
        <end position="823"/>
    </location>
</feature>
<dbReference type="Gene3D" id="1.25.10.10">
    <property type="entry name" value="Leucine-rich Repeat Variant"/>
    <property type="match status" value="2"/>
</dbReference>
<evidence type="ECO:0000256" key="2">
    <source>
        <dbReference type="PROSITE-ProRule" id="PRU00103"/>
    </source>
</evidence>
<dbReference type="GO" id="GO:0019888">
    <property type="term" value="F:protein phosphatase regulator activity"/>
    <property type="evidence" value="ECO:0007669"/>
    <property type="project" value="TreeGrafter"/>
</dbReference>
<sequence>MNIAVVRNGFAADETLTELQRIERYCFHSIAITRLAYVRRISDCAENVGKKLTQKKILPLLKMILKDQEKDVRSALAEQLGKLAQILADTKKKDGKNTQDVKRGNTKRRDSNAAVLLDLKKIQETGNGVIRFKLGVSLPAHRRGGLYLKVSQPMNVLHETSIVWNDASPSWSPFQIPLKKLDLSAPVKVVCWVKNNSEQKTSDFKGTVLFDVPKLLKTKPKTTISLSNRAGVALKDSMLHFHDISTSSKINFLSNLLEDEIASQSKDRKSITHKIIPCIQKLLIDEDQAVRDKACQALVQVAAVLDEVEVQTNVLTVVLLLAHDENEQHKIVASKLLSSLAKILGPLLCREFCAPELLHLADDPKCSVRKAAVVSFGEVAKVAGAEVTHKKLLPSFQHMAKDQVWSVRKSVVEQLVAMASASDGKETAKMYGEMFEDLANDASRWVRNSAFEVLGRLIHTLGEDSPRSLLTWFCKMPSLASTKIDQECTFFCAYNFPAVCQTSGFRNSPDLIRAFQQLSKDLRFPVRRALACSLHEMAHIVGPSMTERLLIGPFEKFLKDATNEVREGVLQGLTYFLAVLQPKIREKYLSQVWHTVRNSQRNWRFRQRIAEQLPGFTRVFSVVSVRDSVSALVSFLLRDDVAVVRRISTAAVPFLIQRLHEDNKEGGCLEILKDVTQLAESKTYKERQLFVFMAEAMIDSGVCPDIFKSTFRPLLVKLASDSISNIRITFVKHVLPRLSSRNFPEEILEKIRDHLSVDDSPEVAGLTKGEIAVRKIPASVNEELLKASKDMVNKVNARLAEHDIRRKQEALDEKAPPAPDKKPPPAPNSPGRGPAGNGAVDTKGEMAYPSGTELTLDAQLSRELELEEEKLSKEKNILGLSASESDDT</sequence>
<feature type="repeat" description="HEAT" evidence="2">
    <location>
        <begin position="275"/>
        <end position="313"/>
    </location>
</feature>